<dbReference type="AlphaFoldDB" id="A0A413SZH4"/>
<keyword evidence="1" id="KW-1133">Transmembrane helix</keyword>
<comment type="caution">
    <text evidence="2">The sequence shown here is derived from an EMBL/GenBank/DDBJ whole genome shotgun (WGS) entry which is preliminary data.</text>
</comment>
<feature type="transmembrane region" description="Helical" evidence="1">
    <location>
        <begin position="299"/>
        <end position="320"/>
    </location>
</feature>
<feature type="transmembrane region" description="Helical" evidence="1">
    <location>
        <begin position="356"/>
        <end position="375"/>
    </location>
</feature>
<accession>A0A413SZH4</accession>
<protein>
    <recommendedName>
        <fullName evidence="4">O-antigen ligase domain-containing protein</fullName>
    </recommendedName>
</protein>
<evidence type="ECO:0000313" key="3">
    <source>
        <dbReference type="Proteomes" id="UP000283855"/>
    </source>
</evidence>
<evidence type="ECO:0000313" key="2">
    <source>
        <dbReference type="EMBL" id="RHA75401.1"/>
    </source>
</evidence>
<sequence>MRHIKYFYYSLIGLQILTFGIIQSTILYYLNLLAIIYITFKCYKTNGINSKQLILLNLIYSFITIFRGIINLNDYWDGKILLNRFVWLILPLLIFYPYKLQIIQKISRFALKIWWIPIVFSFFIFTTPIFHIFFFLVVLLPYLSRKNKIKICIIIIYSIATFMSSRGYVIRIIFAAAIAGLYYLNIYFHKTTIKIIKTFFFTFLIAPLLFLYLGISGSFNIFDINSYYSKNITTKESGESLTIDTRSFLYRHIYQSVSSKGNTLIGNSAIGSYIINEGNEQTGIKELDQKGRYGSESGLLDSFLCGGIIGALLYSMIFWLSSYYAIFRSRNFMLKLIGVFIIFRWATSFFDEPSSWWISNILLYVFMGICLSKAIREAEENKLRLWCSKF</sequence>
<proteinExistence type="predicted"/>
<feature type="transmembrane region" description="Helical" evidence="1">
    <location>
        <begin position="113"/>
        <end position="140"/>
    </location>
</feature>
<dbReference type="Proteomes" id="UP000283855">
    <property type="component" value="Unassembled WGS sequence"/>
</dbReference>
<feature type="transmembrane region" description="Helical" evidence="1">
    <location>
        <begin position="52"/>
        <end position="69"/>
    </location>
</feature>
<feature type="transmembrane region" description="Helical" evidence="1">
    <location>
        <begin position="332"/>
        <end position="350"/>
    </location>
</feature>
<evidence type="ECO:0008006" key="4">
    <source>
        <dbReference type="Google" id="ProtNLM"/>
    </source>
</evidence>
<gene>
    <name evidence="2" type="ORF">DW921_08790</name>
</gene>
<feature type="transmembrane region" description="Helical" evidence="1">
    <location>
        <begin position="7"/>
        <end position="40"/>
    </location>
</feature>
<name>A0A413SZH4_9BACT</name>
<evidence type="ECO:0000256" key="1">
    <source>
        <dbReference type="SAM" id="Phobius"/>
    </source>
</evidence>
<keyword evidence="1" id="KW-0812">Transmembrane</keyword>
<keyword evidence="1" id="KW-0472">Membrane</keyword>
<feature type="transmembrane region" description="Helical" evidence="1">
    <location>
        <begin position="169"/>
        <end position="188"/>
    </location>
</feature>
<reference evidence="2 3" key="1">
    <citation type="submission" date="2018-08" db="EMBL/GenBank/DDBJ databases">
        <title>A genome reference for cultivated species of the human gut microbiota.</title>
        <authorList>
            <person name="Zou Y."/>
            <person name="Xue W."/>
            <person name="Luo G."/>
        </authorList>
    </citation>
    <scope>NUCLEOTIDE SEQUENCE [LARGE SCALE GENOMIC DNA]</scope>
    <source>
        <strain evidence="2 3">AM42-38</strain>
    </source>
</reference>
<dbReference type="EMBL" id="QSFT01000016">
    <property type="protein sequence ID" value="RHA75401.1"/>
    <property type="molecule type" value="Genomic_DNA"/>
</dbReference>
<organism evidence="2 3">
    <name type="scientific">Phocaeicola coprophilus</name>
    <dbReference type="NCBI Taxonomy" id="387090"/>
    <lineage>
        <taxon>Bacteria</taxon>
        <taxon>Pseudomonadati</taxon>
        <taxon>Bacteroidota</taxon>
        <taxon>Bacteroidia</taxon>
        <taxon>Bacteroidales</taxon>
        <taxon>Bacteroidaceae</taxon>
        <taxon>Phocaeicola</taxon>
    </lineage>
</organism>
<feature type="transmembrane region" description="Helical" evidence="1">
    <location>
        <begin position="200"/>
        <end position="222"/>
    </location>
</feature>
<feature type="transmembrane region" description="Helical" evidence="1">
    <location>
        <begin position="81"/>
        <end position="98"/>
    </location>
</feature>